<protein>
    <submittedName>
        <fullName evidence="4">3-oxoacyl-[acyl-carrier-protein] synthase-3</fullName>
    </submittedName>
</protein>
<keyword evidence="2" id="KW-0012">Acyltransferase</keyword>
<dbReference type="OrthoDB" id="2636646at2"/>
<evidence type="ECO:0000313" key="5">
    <source>
        <dbReference type="Proteomes" id="UP000198923"/>
    </source>
</evidence>
<evidence type="ECO:0000259" key="3">
    <source>
        <dbReference type="Pfam" id="PF08541"/>
    </source>
</evidence>
<dbReference type="GO" id="GO:0016746">
    <property type="term" value="F:acyltransferase activity"/>
    <property type="evidence" value="ECO:0007669"/>
    <property type="project" value="UniProtKB-KW"/>
</dbReference>
<organism evidence="4 5">
    <name type="scientific">Sinosporangium album</name>
    <dbReference type="NCBI Taxonomy" id="504805"/>
    <lineage>
        <taxon>Bacteria</taxon>
        <taxon>Bacillati</taxon>
        <taxon>Actinomycetota</taxon>
        <taxon>Actinomycetes</taxon>
        <taxon>Streptosporangiales</taxon>
        <taxon>Streptosporangiaceae</taxon>
        <taxon>Sinosporangium</taxon>
    </lineage>
</organism>
<feature type="domain" description="Beta-ketoacyl-[acyl-carrier-protein] synthase III C-terminal" evidence="3">
    <location>
        <begin position="222"/>
        <end position="310"/>
    </location>
</feature>
<dbReference type="Proteomes" id="UP000198923">
    <property type="component" value="Unassembled WGS sequence"/>
</dbReference>
<dbReference type="RefSeq" id="WP_093170990.1">
    <property type="nucleotide sequence ID" value="NZ_FNCN01000012.1"/>
</dbReference>
<reference evidence="4 5" key="1">
    <citation type="submission" date="2016-10" db="EMBL/GenBank/DDBJ databases">
        <authorList>
            <person name="de Groot N.N."/>
        </authorList>
    </citation>
    <scope>NUCLEOTIDE SEQUENCE [LARGE SCALE GENOMIC DNA]</scope>
    <source>
        <strain evidence="4 5">CPCC 201354</strain>
    </source>
</reference>
<evidence type="ECO:0000256" key="1">
    <source>
        <dbReference type="ARBA" id="ARBA00022679"/>
    </source>
</evidence>
<dbReference type="InterPro" id="IPR013747">
    <property type="entry name" value="ACP_syn_III_C"/>
</dbReference>
<proteinExistence type="predicted"/>
<dbReference type="GO" id="GO:0044550">
    <property type="term" value="P:secondary metabolite biosynthetic process"/>
    <property type="evidence" value="ECO:0007669"/>
    <property type="project" value="TreeGrafter"/>
</dbReference>
<keyword evidence="1" id="KW-0808">Transferase</keyword>
<dbReference type="Gene3D" id="3.40.47.10">
    <property type="match status" value="2"/>
</dbReference>
<name>A0A1G8A861_9ACTN</name>
<keyword evidence="5" id="KW-1185">Reference proteome</keyword>
<gene>
    <name evidence="4" type="ORF">SAMN05421505_11253</name>
</gene>
<dbReference type="AlphaFoldDB" id="A0A1G8A861"/>
<evidence type="ECO:0000313" key="4">
    <source>
        <dbReference type="EMBL" id="SDH17119.1"/>
    </source>
</evidence>
<sequence>MTSLEAVSSYVPKSAVPIRDFLRKHGFTEDRIRVHERYFGFSEIPLDPGATLADHLVAAVLAMEDLEAYRPRIRYVVHARTMPVVAPYPLNPIQEVCHRLGLEETTAFSLTQHACASGLLAIDVTGRMLAADREPGALALVLAGEKAFTSAAQVINDTGVMGEGTSAVLVGTDGPRDRVLGYATRTHGKFHGGAWTAPEINAAFHEEYPGYLAEVVEAAVGSAGLGMADISVVLPHNVNRMSWLRVLKRLGIQGADLLYLDNLSTCGHCFGADAFINYRSARQSGRLRRGDRYLMTAVGLGATFSAMVLEH</sequence>
<dbReference type="Pfam" id="PF08541">
    <property type="entry name" value="ACP_syn_III_C"/>
    <property type="match status" value="1"/>
</dbReference>
<accession>A0A1G8A861</accession>
<dbReference type="EMBL" id="FNCN01000012">
    <property type="protein sequence ID" value="SDH17119.1"/>
    <property type="molecule type" value="Genomic_DNA"/>
</dbReference>
<dbReference type="PANTHER" id="PTHR34069:SF2">
    <property type="entry name" value="BETA-KETOACYL-[ACYL-CARRIER-PROTEIN] SYNTHASE III"/>
    <property type="match status" value="1"/>
</dbReference>
<dbReference type="PANTHER" id="PTHR34069">
    <property type="entry name" value="3-OXOACYL-[ACYL-CARRIER-PROTEIN] SYNTHASE 3"/>
    <property type="match status" value="1"/>
</dbReference>
<dbReference type="STRING" id="504805.SAMN05421505_11253"/>
<evidence type="ECO:0000256" key="2">
    <source>
        <dbReference type="ARBA" id="ARBA00023315"/>
    </source>
</evidence>
<dbReference type="SUPFAM" id="SSF53901">
    <property type="entry name" value="Thiolase-like"/>
    <property type="match status" value="1"/>
</dbReference>
<dbReference type="InterPro" id="IPR016039">
    <property type="entry name" value="Thiolase-like"/>
</dbReference>